<keyword evidence="6" id="KW-0411">Iron-sulfur</keyword>
<dbReference type="GO" id="GO:0051539">
    <property type="term" value="F:4 iron, 4 sulfur cluster binding"/>
    <property type="evidence" value="ECO:0007669"/>
    <property type="project" value="UniProtKB-KW"/>
</dbReference>
<dbReference type="NCBIfam" id="NF045702">
    <property type="entry name" value="rSAM_GDGT_ether"/>
    <property type="match status" value="1"/>
</dbReference>
<keyword evidence="4" id="KW-0479">Metal-binding</keyword>
<dbReference type="GO" id="GO:0046872">
    <property type="term" value="F:metal ion binding"/>
    <property type="evidence" value="ECO:0007669"/>
    <property type="project" value="UniProtKB-KW"/>
</dbReference>
<sequence length="610" mass="70317">MLKLDKEPPRRVDRPLRVGVLRRDYSKRYIEIDGRKIGVGGLLPRVRDGEKLVRYTGSICPYCLRLLPAIIVAREGKLYIRKECPEHGEIEDLYYGDEEFYWRQMRWEETGLGLAGAQPYTTATAPCPYACGLCSLHENHSALVNIVVTNRCDLSCFYCFFYAERAGYVYEPSIEQIKFMVRQVARQRLGSDIHVNIQLTGGEPTVREDLVDVVRAVKEAGAHYIQLNTNGITVARRYLEDPKGAVEYVKSLREAGVSVIYMSFDGVTPRVNWKNHYEAPFALRAFKEGGLDNVVLVPTVIRTINDHEVGDIIRFAGKHIDVVRGVNFQPVSLTGMMRRHERERMRITIPDVIKRIEEQTGGQIPMEAWYPVPVVAKFVKTIDALTGKLYDTLSNHPACGSATYVFVLERDGYGVPRRFLPITEVIDVEGFIEFLDEERIRLNHSGGRLSRLKAAAEIAWMARRFVDFNRMPRDLDIYKLIVSIFLRKNYEAIKTFHKKTLFLGMMHFMDRYNYDITRVRRCNIHYALPDGRLVPFCAFNVLEEIYRDNVQKRFAKAKNLRIKGFNPGEKYDRRRYIKRILESPIYREAYRGIIDVDAVAKLPAPSAHGQ</sequence>
<keyword evidence="2" id="KW-0004">4Fe-4S</keyword>
<dbReference type="InterPro" id="IPR034474">
    <property type="entry name" value="Methyltransferase_Class_D"/>
</dbReference>
<dbReference type="Pfam" id="PF23545">
    <property type="entry name" value="Zn_ribbon_HMPTM"/>
    <property type="match status" value="1"/>
</dbReference>
<proteinExistence type="predicted"/>
<gene>
    <name evidence="8" type="ORF">apy_16730</name>
</gene>
<dbReference type="EMBL" id="BDMD01000141">
    <property type="protein sequence ID" value="GBF09948.1"/>
    <property type="molecule type" value="Genomic_DNA"/>
</dbReference>
<evidence type="ECO:0000256" key="1">
    <source>
        <dbReference type="ARBA" id="ARBA00001966"/>
    </source>
</evidence>
<dbReference type="SUPFAM" id="SSF102114">
    <property type="entry name" value="Radical SAM enzymes"/>
    <property type="match status" value="1"/>
</dbReference>
<evidence type="ECO:0000313" key="8">
    <source>
        <dbReference type="EMBL" id="GBF09948.1"/>
    </source>
</evidence>
<dbReference type="SFLD" id="SFLDF00385">
    <property type="entry name" value="7_8-dihydro-6-hydroxymethylpte"/>
    <property type="match status" value="1"/>
</dbReference>
<keyword evidence="3" id="KW-0949">S-adenosyl-L-methionine</keyword>
<dbReference type="Proteomes" id="UP000291213">
    <property type="component" value="Unassembled WGS sequence"/>
</dbReference>
<evidence type="ECO:0000259" key="7">
    <source>
        <dbReference type="PROSITE" id="PS51918"/>
    </source>
</evidence>
<dbReference type="PROSITE" id="PS51918">
    <property type="entry name" value="RADICAL_SAM"/>
    <property type="match status" value="1"/>
</dbReference>
<evidence type="ECO:0000256" key="4">
    <source>
        <dbReference type="ARBA" id="ARBA00022723"/>
    </source>
</evidence>
<evidence type="ECO:0000256" key="6">
    <source>
        <dbReference type="ARBA" id="ARBA00023014"/>
    </source>
</evidence>
<dbReference type="GO" id="GO:0008168">
    <property type="term" value="F:methyltransferase activity"/>
    <property type="evidence" value="ECO:0007669"/>
    <property type="project" value="InterPro"/>
</dbReference>
<dbReference type="InterPro" id="IPR013785">
    <property type="entry name" value="Aldolase_TIM"/>
</dbReference>
<dbReference type="CDD" id="cd01335">
    <property type="entry name" value="Radical_SAM"/>
    <property type="match status" value="1"/>
</dbReference>
<dbReference type="Pfam" id="PF04055">
    <property type="entry name" value="Radical_SAM"/>
    <property type="match status" value="1"/>
</dbReference>
<evidence type="ECO:0000256" key="5">
    <source>
        <dbReference type="ARBA" id="ARBA00023004"/>
    </source>
</evidence>
<dbReference type="SFLD" id="SFLDG01067">
    <property type="entry name" value="SPASM/twitch_domain_containing"/>
    <property type="match status" value="1"/>
</dbReference>
<dbReference type="InterPro" id="IPR007197">
    <property type="entry name" value="rSAM"/>
</dbReference>
<dbReference type="RefSeq" id="WP_131160843.1">
    <property type="nucleotide sequence ID" value="NZ_BDMD01000141.1"/>
</dbReference>
<evidence type="ECO:0000256" key="2">
    <source>
        <dbReference type="ARBA" id="ARBA00022485"/>
    </source>
</evidence>
<feature type="domain" description="Radical SAM core" evidence="7">
    <location>
        <begin position="136"/>
        <end position="365"/>
    </location>
</feature>
<dbReference type="PANTHER" id="PTHR43306">
    <property type="entry name" value="7,8-DIHYDRO-6-HYDROXYMETHYLPTERIN DIMETHYLTRANSFERASE"/>
    <property type="match status" value="1"/>
</dbReference>
<organism evidence="8 9">
    <name type="scientific">Aeropyrum pernix</name>
    <dbReference type="NCBI Taxonomy" id="56636"/>
    <lineage>
        <taxon>Archaea</taxon>
        <taxon>Thermoproteota</taxon>
        <taxon>Thermoprotei</taxon>
        <taxon>Desulfurococcales</taxon>
        <taxon>Desulfurococcaceae</taxon>
        <taxon>Aeropyrum</taxon>
    </lineage>
</organism>
<dbReference type="Gene3D" id="3.20.20.70">
    <property type="entry name" value="Aldolase class I"/>
    <property type="match status" value="1"/>
</dbReference>
<keyword evidence="5" id="KW-0408">Iron</keyword>
<dbReference type="PROSITE" id="PS01305">
    <property type="entry name" value="MOAA_NIFB_PQQE"/>
    <property type="match status" value="1"/>
</dbReference>
<dbReference type="SFLD" id="SFLDG01100">
    <property type="entry name" value="methyltransferase_(Class_D)"/>
    <property type="match status" value="1"/>
</dbReference>
<accession>A0A401HC65</accession>
<dbReference type="OrthoDB" id="49555at2157"/>
<protein>
    <recommendedName>
        <fullName evidence="7">Radical SAM core domain-containing protein</fullName>
    </recommendedName>
</protein>
<dbReference type="SFLD" id="SFLDS00029">
    <property type="entry name" value="Radical_SAM"/>
    <property type="match status" value="1"/>
</dbReference>
<dbReference type="PANTHER" id="PTHR43306:SF1">
    <property type="entry name" value="7,8-DIHYDRO-6-HYDROXYMETHYLPTERIN DIMETHYLTRANSFERASE"/>
    <property type="match status" value="1"/>
</dbReference>
<dbReference type="InterPro" id="IPR058240">
    <property type="entry name" value="rSAM_sf"/>
</dbReference>
<evidence type="ECO:0000256" key="3">
    <source>
        <dbReference type="ARBA" id="ARBA00022691"/>
    </source>
</evidence>
<comment type="cofactor">
    <cofactor evidence="1">
        <name>[4Fe-4S] cluster</name>
        <dbReference type="ChEBI" id="CHEBI:49883"/>
    </cofactor>
</comment>
<name>A0A401HC65_AERPX</name>
<dbReference type="InterPro" id="IPR056488">
    <property type="entry name" value="Zn_ribbon_HMPTM"/>
</dbReference>
<comment type="caution">
    <text evidence="8">The sequence shown here is derived from an EMBL/GenBank/DDBJ whole genome shotgun (WGS) entry which is preliminary data.</text>
</comment>
<dbReference type="AlphaFoldDB" id="A0A401HC65"/>
<dbReference type="InterPro" id="IPR034471">
    <property type="entry name" value="GDGT/MA_synthase"/>
</dbReference>
<reference evidence="8 9" key="1">
    <citation type="submission" date="2017-02" db="EMBL/GenBank/DDBJ databases">
        <title>isolation and characterization of a novel temperate virus Aeropyrum globular virus 1 infecting hyperthermophilic archaeon Aeropyrum.</title>
        <authorList>
            <person name="Yumiya M."/>
            <person name="Yoshida T."/>
            <person name="Sako Y."/>
        </authorList>
    </citation>
    <scope>NUCLEOTIDE SEQUENCE [LARGE SCALE GENOMIC DNA]</scope>
    <source>
        <strain evidence="8 9">YK1-12-2013</strain>
    </source>
</reference>
<dbReference type="InterPro" id="IPR000385">
    <property type="entry name" value="MoaA_NifB_PqqE_Fe-S-bd_CS"/>
</dbReference>
<evidence type="ECO:0000313" key="9">
    <source>
        <dbReference type="Proteomes" id="UP000291213"/>
    </source>
</evidence>